<gene>
    <name evidence="1" type="ORF">ENW66_03465</name>
</gene>
<organism evidence="1">
    <name type="scientific">Archaeoglobus fulgidus</name>
    <dbReference type="NCBI Taxonomy" id="2234"/>
    <lineage>
        <taxon>Archaea</taxon>
        <taxon>Methanobacteriati</taxon>
        <taxon>Methanobacteriota</taxon>
        <taxon>Archaeoglobi</taxon>
        <taxon>Archaeoglobales</taxon>
        <taxon>Archaeoglobaceae</taxon>
        <taxon>Archaeoglobus</taxon>
    </lineage>
</organism>
<name>A0A7C3MF28_ARCFL</name>
<dbReference type="EMBL" id="DTLB01000020">
    <property type="protein sequence ID" value="HFW31996.1"/>
    <property type="molecule type" value="Genomic_DNA"/>
</dbReference>
<sequence length="157" mass="17544">MPTMSELGDVMLKGLSALLRALGDFFIYLKYVGNNETAVNPSRGNYQSFWEIWYHINAAISWFRKLLFDQSGFIWQINHNSTLENEFAEVVEVAAKNGTYIFGEVSGNYGSAFLLKAMTVSVSNNSEFVSSLYTAAKHLVILMSDALRVFPGYFPGG</sequence>
<proteinExistence type="predicted"/>
<comment type="caution">
    <text evidence="1">The sequence shown here is derived from an EMBL/GenBank/DDBJ whole genome shotgun (WGS) entry which is preliminary data.</text>
</comment>
<protein>
    <submittedName>
        <fullName evidence="1">Uncharacterized protein</fullName>
    </submittedName>
</protein>
<evidence type="ECO:0000313" key="1">
    <source>
        <dbReference type="EMBL" id="HFW31996.1"/>
    </source>
</evidence>
<accession>A0A7C3MF28</accession>
<reference evidence="1" key="1">
    <citation type="journal article" date="2020" name="mSystems">
        <title>Genome- and Community-Level Interaction Insights into Carbon Utilization and Element Cycling Functions of Hydrothermarchaeota in Hydrothermal Sediment.</title>
        <authorList>
            <person name="Zhou Z."/>
            <person name="Liu Y."/>
            <person name="Xu W."/>
            <person name="Pan J."/>
            <person name="Luo Z.H."/>
            <person name="Li M."/>
        </authorList>
    </citation>
    <scope>NUCLEOTIDE SEQUENCE [LARGE SCALE GENOMIC DNA]</scope>
    <source>
        <strain evidence="1">SpSt-87</strain>
    </source>
</reference>
<dbReference type="AlphaFoldDB" id="A0A7C3MF28"/>